<keyword evidence="3 5" id="KW-0720">Serine protease</keyword>
<proteinExistence type="inferred from homology"/>
<dbReference type="PROSITE" id="PS00137">
    <property type="entry name" value="SUBTILASE_HIS"/>
    <property type="match status" value="1"/>
</dbReference>
<accession>A0A2G4EZF3</accession>
<dbReference type="InterPro" id="IPR000209">
    <property type="entry name" value="Peptidase_S8/S53_dom"/>
</dbReference>
<dbReference type="AlphaFoldDB" id="A0A2G4EZF3"/>
<dbReference type="SUPFAM" id="SSF52743">
    <property type="entry name" value="Subtilisin-like"/>
    <property type="match status" value="1"/>
</dbReference>
<dbReference type="PROSITE" id="PS51892">
    <property type="entry name" value="SUBTILASE"/>
    <property type="match status" value="1"/>
</dbReference>
<feature type="active site" description="Charge relay system" evidence="4 5">
    <location>
        <position position="283"/>
    </location>
</feature>
<dbReference type="EMBL" id="NXIB02000074">
    <property type="protein sequence ID" value="PHX54900.1"/>
    <property type="molecule type" value="Genomic_DNA"/>
</dbReference>
<dbReference type="PANTHER" id="PTHR42884:SF14">
    <property type="entry name" value="NEUROENDOCRINE CONVERTASE 1"/>
    <property type="match status" value="1"/>
</dbReference>
<dbReference type="Pfam" id="PF00395">
    <property type="entry name" value="SLH"/>
    <property type="match status" value="3"/>
</dbReference>
<comment type="similarity">
    <text evidence="5">Belongs to the peptidase S8 family.</text>
</comment>
<dbReference type="InterPro" id="IPR023828">
    <property type="entry name" value="Peptidase_S8_Ser-AS"/>
</dbReference>
<dbReference type="PROSITE" id="PS00138">
    <property type="entry name" value="SUBTILASE_SER"/>
    <property type="match status" value="1"/>
</dbReference>
<sequence length="775" mass="83083">MVQPNQPDTSTLLNYQGIGVPDQSLALILQRGGDEVLLSKVPDRFTVRPSSTASASNPWLANTEAKFNQPIGNSNLEEYLVAPALLNTAMQAARASDAIAFASHVYSPAKNPGAFFYLTDRITIQFGEQVDEQSRNAIVNAAVLKIVGQVEGIRNTFICEVTKQATENPIKIANRLTRYAEVLVAEPNIIVQTQQHYIPRDPLYSRQWYLNNKSGSQMVAGSHIFAEKAWDITRGVRSIVIAIADDSVDMTHPDFQGQGKIVFPLDLKDNDLSPMPVLDSDNHGTSCAGVAVAEENGKGIVGVAPGCALMPIRTTGYLDDDSVEQIFNWAIEKGAAVISCSWGPSAVYFPLSLRQSAVITKAATQGRGGRGCVIVFAAGNANRPVNGTINEKGWPNDIIKGQTQWLSGYAVHPDVIAVAASTSLNKKSAYSNWGSSISVCAPSNNAPPGTWMQQTGYISTPPEVTQDLPGLGVFTADRIGIAGYDVGDYTDSFGGTSSATPVVAGVAALILSANPRLTAREVRGILEQTTDKIVDPDPDPQLGIRMGTYDLKNRRSDWFGYGKVNAFQAVQAAVRKGGGNPNIGDARFNDISGHWAQKFIEALAAANMISGMPDGSFRPDESLNRAQYASLLVSAFSPIPKAAATNFIDVSASFWARSAIERANRAGFLSGFPGLKFGPNLNLTKTEAIVSLVNGLELKGGNADTLKVYTDRAQIPNFALSAIAAATSLKIVVNYPSRDWLSPQRDVTRGEISALIYQTLVAIKRAKAIDSPYIV</sequence>
<dbReference type="OrthoDB" id="9798386at2"/>
<dbReference type="Gene3D" id="3.40.50.200">
    <property type="entry name" value="Peptidase S8/S53 domain"/>
    <property type="match status" value="1"/>
</dbReference>
<dbReference type="CDD" id="cd07498">
    <property type="entry name" value="Peptidases_S8_15"/>
    <property type="match status" value="1"/>
</dbReference>
<evidence type="ECO:0000313" key="7">
    <source>
        <dbReference type="EMBL" id="PHX54900.1"/>
    </source>
</evidence>
<feature type="active site" description="Charge relay system" evidence="4 5">
    <location>
        <position position="497"/>
    </location>
</feature>
<evidence type="ECO:0000313" key="8">
    <source>
        <dbReference type="Proteomes" id="UP000226442"/>
    </source>
</evidence>
<keyword evidence="2 5" id="KW-0378">Hydrolase</keyword>
<feature type="domain" description="SLH" evidence="6">
    <location>
        <begin position="583"/>
        <end position="646"/>
    </location>
</feature>
<dbReference type="InterPro" id="IPR022398">
    <property type="entry name" value="Peptidase_S8_His-AS"/>
</dbReference>
<evidence type="ECO:0000256" key="2">
    <source>
        <dbReference type="ARBA" id="ARBA00022801"/>
    </source>
</evidence>
<dbReference type="PANTHER" id="PTHR42884">
    <property type="entry name" value="PROPROTEIN CONVERTASE SUBTILISIN/KEXIN-RELATED"/>
    <property type="match status" value="1"/>
</dbReference>
<dbReference type="InterPro" id="IPR036852">
    <property type="entry name" value="Peptidase_S8/S53_dom_sf"/>
</dbReference>
<comment type="caution">
    <text evidence="7">The sequence shown here is derived from an EMBL/GenBank/DDBJ whole genome shotgun (WGS) entry which is preliminary data.</text>
</comment>
<name>A0A2G4EZF3_9CYAN</name>
<evidence type="ECO:0000256" key="5">
    <source>
        <dbReference type="PROSITE-ProRule" id="PRU01240"/>
    </source>
</evidence>
<evidence type="ECO:0000256" key="3">
    <source>
        <dbReference type="ARBA" id="ARBA00022825"/>
    </source>
</evidence>
<dbReference type="GO" id="GO:0016485">
    <property type="term" value="P:protein processing"/>
    <property type="evidence" value="ECO:0007669"/>
    <property type="project" value="TreeGrafter"/>
</dbReference>
<evidence type="ECO:0000256" key="4">
    <source>
        <dbReference type="PIRSR" id="PIRSR615500-1"/>
    </source>
</evidence>
<feature type="domain" description="SLH" evidence="6">
    <location>
        <begin position="647"/>
        <end position="706"/>
    </location>
</feature>
<dbReference type="GO" id="GO:0004252">
    <property type="term" value="F:serine-type endopeptidase activity"/>
    <property type="evidence" value="ECO:0007669"/>
    <property type="project" value="UniProtKB-UniRule"/>
</dbReference>
<dbReference type="Proteomes" id="UP000226442">
    <property type="component" value="Unassembled WGS sequence"/>
</dbReference>
<dbReference type="InterPro" id="IPR015500">
    <property type="entry name" value="Peptidase_S8_subtilisin-rel"/>
</dbReference>
<dbReference type="GO" id="GO:0016020">
    <property type="term" value="C:membrane"/>
    <property type="evidence" value="ECO:0007669"/>
    <property type="project" value="TreeGrafter"/>
</dbReference>
<dbReference type="RefSeq" id="WP_096828963.1">
    <property type="nucleotide sequence ID" value="NZ_NXIB02000074.1"/>
</dbReference>
<evidence type="ECO:0000259" key="6">
    <source>
        <dbReference type="PROSITE" id="PS51272"/>
    </source>
</evidence>
<protein>
    <submittedName>
        <fullName evidence="7">Peptidase S8</fullName>
    </submittedName>
</protein>
<dbReference type="PRINTS" id="PR00723">
    <property type="entry name" value="SUBTILISIN"/>
</dbReference>
<organism evidence="7 8">
    <name type="scientific">Tychonema bourrellyi FEM_GT703</name>
    <dbReference type="NCBI Taxonomy" id="2040638"/>
    <lineage>
        <taxon>Bacteria</taxon>
        <taxon>Bacillati</taxon>
        <taxon>Cyanobacteriota</taxon>
        <taxon>Cyanophyceae</taxon>
        <taxon>Oscillatoriophycideae</taxon>
        <taxon>Oscillatoriales</taxon>
        <taxon>Microcoleaceae</taxon>
        <taxon>Tychonema</taxon>
    </lineage>
</organism>
<dbReference type="InterPro" id="IPR001119">
    <property type="entry name" value="SLH_dom"/>
</dbReference>
<reference evidence="7" key="1">
    <citation type="submission" date="2017-10" db="EMBL/GenBank/DDBJ databases">
        <title>Draft genome sequence of the planktic cyanobacteria Tychonema bourrellyi isolated from alpine lentic freshwater.</title>
        <authorList>
            <person name="Tett A."/>
            <person name="Armanini F."/>
            <person name="Asnicar F."/>
            <person name="Boscaini A."/>
            <person name="Pasolli E."/>
            <person name="Zolfo M."/>
            <person name="Donati C."/>
            <person name="Salmaso N."/>
            <person name="Segata N."/>
        </authorList>
    </citation>
    <scope>NUCLEOTIDE SEQUENCE</scope>
    <source>
        <strain evidence="7">FEM_GT703</strain>
    </source>
</reference>
<keyword evidence="1 5" id="KW-0645">Protease</keyword>
<keyword evidence="8" id="KW-1185">Reference proteome</keyword>
<dbReference type="Pfam" id="PF00082">
    <property type="entry name" value="Peptidase_S8"/>
    <property type="match status" value="1"/>
</dbReference>
<feature type="domain" description="SLH" evidence="6">
    <location>
        <begin position="707"/>
        <end position="770"/>
    </location>
</feature>
<dbReference type="PROSITE" id="PS51272">
    <property type="entry name" value="SLH"/>
    <property type="match status" value="3"/>
</dbReference>
<feature type="active site" description="Charge relay system" evidence="4 5">
    <location>
        <position position="245"/>
    </location>
</feature>
<dbReference type="InterPro" id="IPR034054">
    <property type="entry name" value="Pep_S8_PrcA"/>
</dbReference>
<gene>
    <name evidence="7" type="ORF">CP500_013775</name>
</gene>
<evidence type="ECO:0000256" key="1">
    <source>
        <dbReference type="ARBA" id="ARBA00022670"/>
    </source>
</evidence>